<sequence>MLALRAKTEAERVLAYAPILSESLFFGYIKRWCRKSDSSMTPPDRNPLSFRGKAFAFRCIEKRNTATEDGAFGNG</sequence>
<protein>
    <submittedName>
        <fullName evidence="1">Uncharacterized protein</fullName>
    </submittedName>
</protein>
<gene>
    <name evidence="1" type="ORF">BECKLFY1418B_GA0070995_11682</name>
</gene>
<dbReference type="EMBL" id="CAADFF010000168">
    <property type="protein sequence ID" value="VFK00070.1"/>
    <property type="molecule type" value="Genomic_DNA"/>
</dbReference>
<organism evidence="1">
    <name type="scientific">Candidatus Kentrum sp. LFY</name>
    <dbReference type="NCBI Taxonomy" id="2126342"/>
    <lineage>
        <taxon>Bacteria</taxon>
        <taxon>Pseudomonadati</taxon>
        <taxon>Pseudomonadota</taxon>
        <taxon>Gammaproteobacteria</taxon>
        <taxon>Candidatus Kentrum</taxon>
    </lineage>
</organism>
<evidence type="ECO:0000313" key="1">
    <source>
        <dbReference type="EMBL" id="VFK00070.1"/>
    </source>
</evidence>
<dbReference type="AlphaFoldDB" id="A0A450V5M0"/>
<reference evidence="1" key="1">
    <citation type="submission" date="2019-02" db="EMBL/GenBank/DDBJ databases">
        <authorList>
            <person name="Gruber-Vodicka R. H."/>
            <person name="Seah K. B. B."/>
        </authorList>
    </citation>
    <scope>NUCLEOTIDE SEQUENCE</scope>
    <source>
        <strain evidence="1">BECK_M7</strain>
    </source>
</reference>
<name>A0A450V5M0_9GAMM</name>
<proteinExistence type="predicted"/>
<accession>A0A450V5M0</accession>